<evidence type="ECO:0000313" key="1">
    <source>
        <dbReference type="EMBL" id="MBW0462188.1"/>
    </source>
</evidence>
<dbReference type="Proteomes" id="UP000765509">
    <property type="component" value="Unassembled WGS sequence"/>
</dbReference>
<organism evidence="1 2">
    <name type="scientific">Austropuccinia psidii MF-1</name>
    <dbReference type="NCBI Taxonomy" id="1389203"/>
    <lineage>
        <taxon>Eukaryota</taxon>
        <taxon>Fungi</taxon>
        <taxon>Dikarya</taxon>
        <taxon>Basidiomycota</taxon>
        <taxon>Pucciniomycotina</taxon>
        <taxon>Pucciniomycetes</taxon>
        <taxon>Pucciniales</taxon>
        <taxon>Sphaerophragmiaceae</taxon>
        <taxon>Austropuccinia</taxon>
    </lineage>
</organism>
<accession>A0A9Q3GC54</accession>
<dbReference type="EMBL" id="AVOT02000300">
    <property type="protein sequence ID" value="MBW0462188.1"/>
    <property type="molecule type" value="Genomic_DNA"/>
</dbReference>
<proteinExistence type="predicted"/>
<keyword evidence="2" id="KW-1185">Reference proteome</keyword>
<gene>
    <name evidence="1" type="ORF">O181_001903</name>
</gene>
<protein>
    <submittedName>
        <fullName evidence="1">Uncharacterized protein</fullName>
    </submittedName>
</protein>
<evidence type="ECO:0000313" key="2">
    <source>
        <dbReference type="Proteomes" id="UP000765509"/>
    </source>
</evidence>
<dbReference type="AlphaFoldDB" id="A0A9Q3GC54"/>
<reference evidence="1" key="1">
    <citation type="submission" date="2021-03" db="EMBL/GenBank/DDBJ databases">
        <title>Draft genome sequence of rust myrtle Austropuccinia psidii MF-1, a brazilian biotype.</title>
        <authorList>
            <person name="Quecine M.C."/>
            <person name="Pachon D.M.R."/>
            <person name="Bonatelli M.L."/>
            <person name="Correr F.H."/>
            <person name="Franceschini L.M."/>
            <person name="Leite T.F."/>
            <person name="Margarido G.R.A."/>
            <person name="Almeida C.A."/>
            <person name="Ferrarezi J.A."/>
            <person name="Labate C.A."/>
        </authorList>
    </citation>
    <scope>NUCLEOTIDE SEQUENCE</scope>
    <source>
        <strain evidence="1">MF-1</strain>
    </source>
</reference>
<name>A0A9Q3GC54_9BASI</name>
<sequence>MSTPSQLICIGMIKICISINSNISLASVHSHLPSWIILWHNQHDILIYLQDQLNTIGTLPEPLSKTLIPYLGAPQTFMYCSPGGAWIENCQFKPTKALFFEGVLMTDQNEPSSSQ</sequence>
<comment type="caution">
    <text evidence="1">The sequence shown here is derived from an EMBL/GenBank/DDBJ whole genome shotgun (WGS) entry which is preliminary data.</text>
</comment>